<gene>
    <name evidence="1" type="ORF">R7L_gp4</name>
</gene>
<name>A0AAE9BMD8_9CAUD</name>
<protein>
    <recommendedName>
        <fullName evidence="3">DUF4406 domain-containing protein</fullName>
    </recommendedName>
</protein>
<sequence length="122" mass="13858">MNIGSSQQGKDTMEKIYIAGPMSGIPDHNKPAFIKAEEYLIDLYQGESPEIFNPINHEASLMVQKGLVRDTQEAYRMCMAIDCEYICKHATMIYMLQGWENSKGAMAEWTLAKCLGIRIVYE</sequence>
<dbReference type="EMBL" id="MZ773648">
    <property type="protein sequence ID" value="UAT28843.1"/>
    <property type="molecule type" value="Genomic_DNA"/>
</dbReference>
<evidence type="ECO:0000313" key="1">
    <source>
        <dbReference type="EMBL" id="UAT28843.1"/>
    </source>
</evidence>
<keyword evidence="2" id="KW-1185">Reference proteome</keyword>
<evidence type="ECO:0008006" key="3">
    <source>
        <dbReference type="Google" id="ProtNLM"/>
    </source>
</evidence>
<evidence type="ECO:0000313" key="2">
    <source>
        <dbReference type="Proteomes" id="UP000828212"/>
    </source>
</evidence>
<proteinExistence type="predicted"/>
<organism evidence="1 2">
    <name type="scientific">Dinoroseobacter phage vB_DshP-R7L</name>
    <dbReference type="NCBI Taxonomy" id="2873349"/>
    <lineage>
        <taxon>Viruses</taxon>
        <taxon>Duplodnaviria</taxon>
        <taxon>Heunggongvirae</taxon>
        <taxon>Uroviricota</taxon>
        <taxon>Caudoviricetes</taxon>
        <taxon>Schitoviridae</taxon>
        <taxon>Rhodovirinae</taxon>
        <taxon>Gonggongvirus</taxon>
        <taxon>Gonggongvirus R7l</taxon>
    </lineage>
</organism>
<dbReference type="Gene3D" id="3.40.50.10400">
    <property type="entry name" value="Hypothetical protein PA1492"/>
    <property type="match status" value="1"/>
</dbReference>
<dbReference type="InterPro" id="IPR025518">
    <property type="entry name" value="DUF4406"/>
</dbReference>
<dbReference type="Proteomes" id="UP000828212">
    <property type="component" value="Segment"/>
</dbReference>
<dbReference type="Pfam" id="PF14359">
    <property type="entry name" value="DUF4406"/>
    <property type="match status" value="1"/>
</dbReference>
<dbReference type="SUPFAM" id="SSF52309">
    <property type="entry name" value="N-(deoxy)ribosyltransferase-like"/>
    <property type="match status" value="1"/>
</dbReference>
<accession>A0AAE9BMD8</accession>
<reference evidence="1" key="1">
    <citation type="submission" date="2021-08" db="EMBL/GenBank/DDBJ databases">
        <authorList>
            <person name="Lu L."/>
            <person name="Huang X."/>
            <person name="Zhang R."/>
            <person name="Jiao N."/>
        </authorList>
    </citation>
    <scope>NUCLEOTIDE SEQUENCE</scope>
</reference>